<evidence type="ECO:0000256" key="1">
    <source>
        <dbReference type="SAM" id="MobiDB-lite"/>
    </source>
</evidence>
<proteinExistence type="predicted"/>
<protein>
    <submittedName>
        <fullName evidence="2">Transcription factor SOX-13-like protein</fullName>
    </submittedName>
</protein>
<feature type="region of interest" description="Disordered" evidence="1">
    <location>
        <begin position="58"/>
        <end position="110"/>
    </location>
</feature>
<evidence type="ECO:0000313" key="3">
    <source>
        <dbReference type="Proteomes" id="UP001279410"/>
    </source>
</evidence>
<reference evidence="2" key="1">
    <citation type="submission" date="2022-08" db="EMBL/GenBank/DDBJ databases">
        <title>Genome sequencing of akame (Lates japonicus).</title>
        <authorList>
            <person name="Hashiguchi Y."/>
            <person name="Takahashi H."/>
        </authorList>
    </citation>
    <scope>NUCLEOTIDE SEQUENCE</scope>
    <source>
        <strain evidence="2">Kochi</strain>
    </source>
</reference>
<sequence length="110" mass="12404">MMKNMAGTEQPTHTVKRSLSKSTTPTAMASTRVALAQSPWQPCPFTPRYWSITCHRSHPPRVGWRATPHPLPCPERERGNERGNERGSVRHTAKERKVTGEKGVRGNWCS</sequence>
<evidence type="ECO:0000313" key="2">
    <source>
        <dbReference type="EMBL" id="GLD61345.1"/>
    </source>
</evidence>
<accession>A0AAD3MVR8</accession>
<name>A0AAD3MVR8_LATJO</name>
<dbReference type="Proteomes" id="UP001279410">
    <property type="component" value="Unassembled WGS sequence"/>
</dbReference>
<feature type="compositionally biased region" description="Basic and acidic residues" evidence="1">
    <location>
        <begin position="74"/>
        <end position="88"/>
    </location>
</feature>
<organism evidence="2 3">
    <name type="scientific">Lates japonicus</name>
    <name type="common">Japanese lates</name>
    <dbReference type="NCBI Taxonomy" id="270547"/>
    <lineage>
        <taxon>Eukaryota</taxon>
        <taxon>Metazoa</taxon>
        <taxon>Chordata</taxon>
        <taxon>Craniata</taxon>
        <taxon>Vertebrata</taxon>
        <taxon>Euteleostomi</taxon>
        <taxon>Actinopterygii</taxon>
        <taxon>Neopterygii</taxon>
        <taxon>Teleostei</taxon>
        <taxon>Neoteleostei</taxon>
        <taxon>Acanthomorphata</taxon>
        <taxon>Carangaria</taxon>
        <taxon>Carangaria incertae sedis</taxon>
        <taxon>Centropomidae</taxon>
        <taxon>Lates</taxon>
    </lineage>
</organism>
<feature type="compositionally biased region" description="Basic and acidic residues" evidence="1">
    <location>
        <begin position="95"/>
        <end position="104"/>
    </location>
</feature>
<comment type="caution">
    <text evidence="2">The sequence shown here is derived from an EMBL/GenBank/DDBJ whole genome shotgun (WGS) entry which is preliminary data.</text>
</comment>
<dbReference type="AlphaFoldDB" id="A0AAD3MVR8"/>
<feature type="region of interest" description="Disordered" evidence="1">
    <location>
        <begin position="1"/>
        <end position="27"/>
    </location>
</feature>
<keyword evidence="3" id="KW-1185">Reference proteome</keyword>
<gene>
    <name evidence="2" type="ORF">AKAME5_001316900</name>
</gene>
<dbReference type="EMBL" id="BRZM01000044">
    <property type="protein sequence ID" value="GLD61345.1"/>
    <property type="molecule type" value="Genomic_DNA"/>
</dbReference>